<gene>
    <name evidence="2" type="ORF">UU50_C0003G0026</name>
</gene>
<dbReference type="PANTHER" id="PTHR12106:SF27">
    <property type="entry name" value="SORTILIN-RELATED RECEPTOR"/>
    <property type="match status" value="1"/>
</dbReference>
<dbReference type="AlphaFoldDB" id="A0A0G0VJE6"/>
<evidence type="ECO:0008006" key="4">
    <source>
        <dbReference type="Google" id="ProtNLM"/>
    </source>
</evidence>
<evidence type="ECO:0000313" key="2">
    <source>
        <dbReference type="EMBL" id="KKR99721.1"/>
    </source>
</evidence>
<evidence type="ECO:0000256" key="1">
    <source>
        <dbReference type="SAM" id="SignalP"/>
    </source>
</evidence>
<dbReference type="InterPro" id="IPR050310">
    <property type="entry name" value="VPS10-sortilin"/>
</dbReference>
<dbReference type="InterPro" id="IPR015943">
    <property type="entry name" value="WD40/YVTN_repeat-like_dom_sf"/>
</dbReference>
<feature type="signal peptide" evidence="1">
    <location>
        <begin position="1"/>
        <end position="18"/>
    </location>
</feature>
<feature type="chain" id="PRO_5002534987" description="Photosynthesis system II assembly factor Ycf48/Hcf136-like domain-containing protein" evidence="1">
    <location>
        <begin position="19"/>
        <end position="352"/>
    </location>
</feature>
<dbReference type="EMBL" id="LCAW01000003">
    <property type="protein sequence ID" value="KKR99721.1"/>
    <property type="molecule type" value="Genomic_DNA"/>
</dbReference>
<dbReference type="PROSITE" id="PS51257">
    <property type="entry name" value="PROKAR_LIPOPROTEIN"/>
    <property type="match status" value="1"/>
</dbReference>
<proteinExistence type="predicted"/>
<sequence>MKSYLSSSLLICSLVLLGAGCLSSGSSSSTTGGLWQTQDSGKSWTQLASLPQASGVGSIAGVNVTDIEIDPSDATVYYLATDATGMFFSYDAGLTWQRPDAKEAQTGSILDIEVNPASVCTIYVATASTVMKTTDCMRSFTDVYKIDQTDETITAFDIDWYSPNILWLGNKQGAVIKSLDSGATWSVVERFGDDITDLEVSRADSRIIYVGTDRKGFYRSADSGASWMEFEDVLRKEFEDSDEVYGFTQTEDGTSIIMNTTYGLLISIDKGETWNALPLITAAGEARIWDVAFAPHNASAVYYTTATTLYSSSTGGQSWVTEALPSARTPFVIVVNPDDMSRVLVGFRSIDK</sequence>
<dbReference type="Proteomes" id="UP000033930">
    <property type="component" value="Unassembled WGS sequence"/>
</dbReference>
<protein>
    <recommendedName>
        <fullName evidence="4">Photosynthesis system II assembly factor Ycf48/Hcf136-like domain-containing protein</fullName>
    </recommendedName>
</protein>
<name>A0A0G0VJE6_9BACT</name>
<keyword evidence="1" id="KW-0732">Signal</keyword>
<reference evidence="2 3" key="1">
    <citation type="journal article" date="2015" name="Nature">
        <title>rRNA introns, odd ribosomes, and small enigmatic genomes across a large radiation of phyla.</title>
        <authorList>
            <person name="Brown C.T."/>
            <person name="Hug L.A."/>
            <person name="Thomas B.C."/>
            <person name="Sharon I."/>
            <person name="Castelle C.J."/>
            <person name="Singh A."/>
            <person name="Wilkins M.J."/>
            <person name="Williams K.H."/>
            <person name="Banfield J.F."/>
        </authorList>
    </citation>
    <scope>NUCLEOTIDE SEQUENCE [LARGE SCALE GENOMIC DNA]</scope>
</reference>
<dbReference type="PANTHER" id="PTHR12106">
    <property type="entry name" value="SORTILIN RELATED"/>
    <property type="match status" value="1"/>
</dbReference>
<accession>A0A0G0VJE6</accession>
<evidence type="ECO:0000313" key="3">
    <source>
        <dbReference type="Proteomes" id="UP000033930"/>
    </source>
</evidence>
<dbReference type="SUPFAM" id="SSF110296">
    <property type="entry name" value="Oligoxyloglucan reducing end-specific cellobiohydrolase"/>
    <property type="match status" value="2"/>
</dbReference>
<dbReference type="Gene3D" id="2.130.10.10">
    <property type="entry name" value="YVTN repeat-like/Quinoprotein amine dehydrogenase"/>
    <property type="match status" value="3"/>
</dbReference>
<organism evidence="2 3">
    <name type="scientific">Candidatus Uhrbacteria bacterium GW2011_GWC1_41_20</name>
    <dbReference type="NCBI Taxonomy" id="1618983"/>
    <lineage>
        <taxon>Bacteria</taxon>
        <taxon>Candidatus Uhriibacteriota</taxon>
    </lineage>
</organism>
<comment type="caution">
    <text evidence="2">The sequence shown here is derived from an EMBL/GenBank/DDBJ whole genome shotgun (WGS) entry which is preliminary data.</text>
</comment>